<evidence type="ECO:0000313" key="2">
    <source>
        <dbReference type="EMBL" id="GAX83575.1"/>
    </source>
</evidence>
<dbReference type="AlphaFoldDB" id="A0A250XKF8"/>
<reference evidence="2 3" key="1">
    <citation type="submission" date="2017-08" db="EMBL/GenBank/DDBJ databases">
        <title>Acidophilic green algal genome provides insights into adaptation to an acidic environment.</title>
        <authorList>
            <person name="Hirooka S."/>
            <person name="Hirose Y."/>
            <person name="Kanesaki Y."/>
            <person name="Higuchi S."/>
            <person name="Fujiwara T."/>
            <person name="Onuma R."/>
            <person name="Era A."/>
            <person name="Ohbayashi R."/>
            <person name="Uzuka A."/>
            <person name="Nozaki H."/>
            <person name="Yoshikawa H."/>
            <person name="Miyagishima S.Y."/>
        </authorList>
    </citation>
    <scope>NUCLEOTIDE SEQUENCE [LARGE SCALE GENOMIC DNA]</scope>
    <source>
        <strain evidence="2 3">NIES-2499</strain>
    </source>
</reference>
<sequence>MVEMPAMLPNREGLARQYSIADAFEVLLYKGISLVPNLEGTPPTPPFSDDTVPDWNGTLPFTGDRAEEANQAVIKFRYALTQYVSSTSYGRQMQFLNTPEEITKYYGTYDITL</sequence>
<keyword evidence="3" id="KW-1185">Reference proteome</keyword>
<protein>
    <submittedName>
        <fullName evidence="2">Uncharacterized protein</fullName>
    </submittedName>
</protein>
<name>A0A250XKF8_9CHLO</name>
<comment type="caution">
    <text evidence="2">The sequence shown here is derived from an EMBL/GenBank/DDBJ whole genome shotgun (WGS) entry which is preliminary data.</text>
</comment>
<gene>
    <name evidence="2" type="ORF">CEUSTIGMA_g11000.t1</name>
</gene>
<feature type="region of interest" description="Disordered" evidence="1">
    <location>
        <begin position="40"/>
        <end position="61"/>
    </location>
</feature>
<accession>A0A250XKF8</accession>
<proteinExistence type="predicted"/>
<dbReference type="EMBL" id="BEGY01000101">
    <property type="protein sequence ID" value="GAX83575.1"/>
    <property type="molecule type" value="Genomic_DNA"/>
</dbReference>
<organism evidence="2 3">
    <name type="scientific">Chlamydomonas eustigma</name>
    <dbReference type="NCBI Taxonomy" id="1157962"/>
    <lineage>
        <taxon>Eukaryota</taxon>
        <taxon>Viridiplantae</taxon>
        <taxon>Chlorophyta</taxon>
        <taxon>core chlorophytes</taxon>
        <taxon>Chlorophyceae</taxon>
        <taxon>CS clade</taxon>
        <taxon>Chlamydomonadales</taxon>
        <taxon>Chlamydomonadaceae</taxon>
        <taxon>Chlamydomonas</taxon>
    </lineage>
</organism>
<dbReference type="Proteomes" id="UP000232323">
    <property type="component" value="Unassembled WGS sequence"/>
</dbReference>
<evidence type="ECO:0000313" key="3">
    <source>
        <dbReference type="Proteomes" id="UP000232323"/>
    </source>
</evidence>
<evidence type="ECO:0000256" key="1">
    <source>
        <dbReference type="SAM" id="MobiDB-lite"/>
    </source>
</evidence>